<accession>A0A0M9A9I4</accession>
<feature type="region of interest" description="Disordered" evidence="1">
    <location>
        <begin position="374"/>
        <end position="425"/>
    </location>
</feature>
<sequence>MCLTWQRQFFSESCRLNARWRKAIGSREEPVGKMAAISLQPPVEVSSPPPLARLFSVALPLSVAGDLRKKPRSAGGSAKERIDLSYGSAGKLALVEKSDKNRGDRHAEGAAEIALSYISQLFDNAGDTQPRGALVGSSSVNKQEILTHNEPILKETSRQLRNSSASDSLNDSMEGFNGKSDLKEENKLEKRKKGLVVQDAVSKMMKTGWLRPGRFFSLARFESRTFTDSETRAQLLLKPLKKQSGSLFQIALPASPVSQRGSSHPSKEPVIHGEPSHPVSRASQASQPPSQPAGQREPGSRAQQGIQSPRDLYNSRAKPSYPSRPSSPPPPTPRAIPRLAWSNGKAKQTLFMSQLKLGMGCTLDGAAPDNKAVERGRWGREEKQEEEERRRWRKRRRRWSSSSRNSKERRQDETDDPFTLNGSYSRGEIGHSCNKQWAMQPYQSMSTFVEVGRRVPTYTGLGMPRVGNAVYAASARDRFGSSVKSRTFRDVVTKLRALQLQTPNSPYDPALFRKPQSLYSWDDRATRFCGTSAPTENSTPKLHFLRCGEGFP</sequence>
<feature type="compositionally biased region" description="Pro residues" evidence="1">
    <location>
        <begin position="325"/>
        <end position="334"/>
    </location>
</feature>
<feature type="compositionally biased region" description="Low complexity" evidence="1">
    <location>
        <begin position="315"/>
        <end position="324"/>
    </location>
</feature>
<dbReference type="EMBL" id="KQ435720">
    <property type="protein sequence ID" value="KOX78619.1"/>
    <property type="molecule type" value="Genomic_DNA"/>
</dbReference>
<dbReference type="AlphaFoldDB" id="A0A0M9A9I4"/>
<organism evidence="2 3">
    <name type="scientific">Melipona quadrifasciata</name>
    <dbReference type="NCBI Taxonomy" id="166423"/>
    <lineage>
        <taxon>Eukaryota</taxon>
        <taxon>Metazoa</taxon>
        <taxon>Ecdysozoa</taxon>
        <taxon>Arthropoda</taxon>
        <taxon>Hexapoda</taxon>
        <taxon>Insecta</taxon>
        <taxon>Pterygota</taxon>
        <taxon>Neoptera</taxon>
        <taxon>Endopterygota</taxon>
        <taxon>Hymenoptera</taxon>
        <taxon>Apocrita</taxon>
        <taxon>Aculeata</taxon>
        <taxon>Apoidea</taxon>
        <taxon>Anthophila</taxon>
        <taxon>Apidae</taxon>
        <taxon>Melipona</taxon>
    </lineage>
</organism>
<reference evidence="2 3" key="1">
    <citation type="submission" date="2015-07" db="EMBL/GenBank/DDBJ databases">
        <title>The genome of Melipona quadrifasciata.</title>
        <authorList>
            <person name="Pan H."/>
            <person name="Kapheim K."/>
        </authorList>
    </citation>
    <scope>NUCLEOTIDE SEQUENCE [LARGE SCALE GENOMIC DNA]</scope>
    <source>
        <strain evidence="2">0111107301</strain>
        <tissue evidence="2">Whole body</tissue>
    </source>
</reference>
<feature type="compositionally biased region" description="Basic and acidic residues" evidence="1">
    <location>
        <begin position="265"/>
        <end position="275"/>
    </location>
</feature>
<gene>
    <name evidence="2" type="ORF">WN51_07480</name>
</gene>
<evidence type="ECO:0000313" key="3">
    <source>
        <dbReference type="Proteomes" id="UP000053105"/>
    </source>
</evidence>
<evidence type="ECO:0000256" key="1">
    <source>
        <dbReference type="SAM" id="MobiDB-lite"/>
    </source>
</evidence>
<keyword evidence="3" id="KW-1185">Reference proteome</keyword>
<feature type="region of interest" description="Disordered" evidence="1">
    <location>
        <begin position="158"/>
        <end position="187"/>
    </location>
</feature>
<feature type="compositionally biased region" description="Polar residues" evidence="1">
    <location>
        <begin position="159"/>
        <end position="171"/>
    </location>
</feature>
<feature type="compositionally biased region" description="Basic and acidic residues" evidence="1">
    <location>
        <begin position="374"/>
        <end position="390"/>
    </location>
</feature>
<proteinExistence type="predicted"/>
<name>A0A0M9A9I4_9HYME</name>
<protein>
    <submittedName>
        <fullName evidence="2">Uncharacterized protein</fullName>
    </submittedName>
</protein>
<feature type="region of interest" description="Disordered" evidence="1">
    <location>
        <begin position="254"/>
        <end position="338"/>
    </location>
</feature>
<dbReference type="Proteomes" id="UP000053105">
    <property type="component" value="Unassembled WGS sequence"/>
</dbReference>
<evidence type="ECO:0000313" key="2">
    <source>
        <dbReference type="EMBL" id="KOX78619.1"/>
    </source>
</evidence>